<dbReference type="InterPro" id="IPR048576">
    <property type="entry name" value="Rv2175c_wHTH"/>
</dbReference>
<reference evidence="4" key="1">
    <citation type="journal article" date="2019" name="Int. J. Syst. Evol. Microbiol.">
        <title>The Global Catalogue of Microorganisms (GCM) 10K type strain sequencing project: providing services to taxonomists for standard genome sequencing and annotation.</title>
        <authorList>
            <consortium name="The Broad Institute Genomics Platform"/>
            <consortium name="The Broad Institute Genome Sequencing Center for Infectious Disease"/>
            <person name="Wu L."/>
            <person name="Ma J."/>
        </authorList>
    </citation>
    <scope>NUCLEOTIDE SEQUENCE [LARGE SCALE GENOMIC DNA]</scope>
    <source>
        <strain evidence="4">CGMCC 4.7181</strain>
    </source>
</reference>
<dbReference type="InterPro" id="IPR041098">
    <property type="entry name" value="Rv2175c_C"/>
</dbReference>
<organism evidence="3 4">
    <name type="scientific">Microbacterium nanhaiense</name>
    <dbReference type="NCBI Taxonomy" id="1301026"/>
    <lineage>
        <taxon>Bacteria</taxon>
        <taxon>Bacillati</taxon>
        <taxon>Actinomycetota</taxon>
        <taxon>Actinomycetes</taxon>
        <taxon>Micrococcales</taxon>
        <taxon>Microbacteriaceae</taxon>
        <taxon>Microbacterium</taxon>
    </lineage>
</organism>
<name>A0ABQ2MXA7_9MICO</name>
<evidence type="ECO:0000259" key="1">
    <source>
        <dbReference type="Pfam" id="PF18367"/>
    </source>
</evidence>
<dbReference type="Pfam" id="PF18367">
    <property type="entry name" value="Rv2175c_C"/>
    <property type="match status" value="1"/>
</dbReference>
<feature type="domain" description="DNA-binding protein Rv2175c wHTH" evidence="2">
    <location>
        <begin position="3"/>
        <end position="50"/>
    </location>
</feature>
<evidence type="ECO:0000313" key="4">
    <source>
        <dbReference type="Proteomes" id="UP000638043"/>
    </source>
</evidence>
<evidence type="ECO:0000259" key="2">
    <source>
        <dbReference type="Pfam" id="PF21531"/>
    </source>
</evidence>
<feature type="domain" description="Rv2175c C-terminal" evidence="1">
    <location>
        <begin position="58"/>
        <end position="110"/>
    </location>
</feature>
<keyword evidence="4" id="KW-1185">Reference proteome</keyword>
<proteinExistence type="predicted"/>
<gene>
    <name evidence="3" type="ORF">GCM10010910_06640</name>
</gene>
<evidence type="ECO:0000313" key="3">
    <source>
        <dbReference type="EMBL" id="GGO60666.1"/>
    </source>
</evidence>
<dbReference type="Pfam" id="PF21531">
    <property type="entry name" value="Rv2175c_wHTH"/>
    <property type="match status" value="1"/>
</dbReference>
<protein>
    <submittedName>
        <fullName evidence="3">Transcriptional regulator</fullName>
    </submittedName>
</protein>
<sequence>MMNESIEWLNLPDVAERLGETPGRVSRLLDERALVSVRRDGIRVVPADFIDGDRPLASLRGTVILLGDAGFDDEEIIAWLYTEEPELGHPPIQSLLAGRKSEVRRVAAALL</sequence>
<accession>A0ABQ2MXA7</accession>
<comment type="caution">
    <text evidence="3">The sequence shown here is derived from an EMBL/GenBank/DDBJ whole genome shotgun (WGS) entry which is preliminary data.</text>
</comment>
<dbReference type="EMBL" id="BMMQ01000002">
    <property type="protein sequence ID" value="GGO60666.1"/>
    <property type="molecule type" value="Genomic_DNA"/>
</dbReference>
<dbReference type="Proteomes" id="UP000638043">
    <property type="component" value="Unassembled WGS sequence"/>
</dbReference>